<protein>
    <submittedName>
        <fullName evidence="2">Uncharacterized protein</fullName>
    </submittedName>
</protein>
<keyword evidence="1" id="KW-0472">Membrane</keyword>
<keyword evidence="1" id="KW-0812">Transmembrane</keyword>
<feature type="non-terminal residue" evidence="2">
    <location>
        <position position="1"/>
    </location>
</feature>
<proteinExistence type="predicted"/>
<keyword evidence="3" id="KW-1185">Reference proteome</keyword>
<name>A0AAQ3MZF8_VIGMU</name>
<sequence length="103" mass="12304">SGHKSYSILCFTSQSHDPNFYNYCILFFSQINLFLLTFLFVRIYFHADMIMKSEANFAEHCNHDRDCQHYCQTCKCHCVYKMCHCHKPPLVDNTPPFRELVRL</sequence>
<keyword evidence="1" id="KW-1133">Transmembrane helix</keyword>
<dbReference type="AlphaFoldDB" id="A0AAQ3MZF8"/>
<evidence type="ECO:0000313" key="3">
    <source>
        <dbReference type="Proteomes" id="UP001374535"/>
    </source>
</evidence>
<dbReference type="EMBL" id="CP144693">
    <property type="protein sequence ID" value="WVY99860.1"/>
    <property type="molecule type" value="Genomic_DNA"/>
</dbReference>
<evidence type="ECO:0000256" key="1">
    <source>
        <dbReference type="SAM" id="Phobius"/>
    </source>
</evidence>
<organism evidence="2 3">
    <name type="scientific">Vigna mungo</name>
    <name type="common">Black gram</name>
    <name type="synonym">Phaseolus mungo</name>
    <dbReference type="NCBI Taxonomy" id="3915"/>
    <lineage>
        <taxon>Eukaryota</taxon>
        <taxon>Viridiplantae</taxon>
        <taxon>Streptophyta</taxon>
        <taxon>Embryophyta</taxon>
        <taxon>Tracheophyta</taxon>
        <taxon>Spermatophyta</taxon>
        <taxon>Magnoliopsida</taxon>
        <taxon>eudicotyledons</taxon>
        <taxon>Gunneridae</taxon>
        <taxon>Pentapetalae</taxon>
        <taxon>rosids</taxon>
        <taxon>fabids</taxon>
        <taxon>Fabales</taxon>
        <taxon>Fabaceae</taxon>
        <taxon>Papilionoideae</taxon>
        <taxon>50 kb inversion clade</taxon>
        <taxon>NPAAA clade</taxon>
        <taxon>indigoferoid/millettioid clade</taxon>
        <taxon>Phaseoleae</taxon>
        <taxon>Vigna</taxon>
    </lineage>
</organism>
<dbReference type="Proteomes" id="UP001374535">
    <property type="component" value="Chromosome 8"/>
</dbReference>
<evidence type="ECO:0000313" key="2">
    <source>
        <dbReference type="EMBL" id="WVY99860.1"/>
    </source>
</evidence>
<gene>
    <name evidence="2" type="ORF">V8G54_025930</name>
</gene>
<accession>A0AAQ3MZF8</accession>
<feature type="transmembrane region" description="Helical" evidence="1">
    <location>
        <begin position="20"/>
        <end position="45"/>
    </location>
</feature>
<reference evidence="2 3" key="1">
    <citation type="journal article" date="2023" name="Life. Sci Alliance">
        <title>Evolutionary insights into 3D genome organization and epigenetic landscape of Vigna mungo.</title>
        <authorList>
            <person name="Junaid A."/>
            <person name="Singh B."/>
            <person name="Bhatia S."/>
        </authorList>
    </citation>
    <scope>NUCLEOTIDE SEQUENCE [LARGE SCALE GENOMIC DNA]</scope>
    <source>
        <strain evidence="2">Urdbean</strain>
    </source>
</reference>